<protein>
    <recommendedName>
        <fullName evidence="1">Cupin type-2 domain-containing protein</fullName>
    </recommendedName>
</protein>
<dbReference type="AlphaFoldDB" id="A0A096B5M0"/>
<organism evidence="2 3">
    <name type="scientific">Flavonifractor plautii 1_3_50AFAA</name>
    <dbReference type="NCBI Taxonomy" id="742738"/>
    <lineage>
        <taxon>Bacteria</taxon>
        <taxon>Bacillati</taxon>
        <taxon>Bacillota</taxon>
        <taxon>Clostridia</taxon>
        <taxon>Eubacteriales</taxon>
        <taxon>Oscillospiraceae</taxon>
        <taxon>Flavonifractor</taxon>
    </lineage>
</organism>
<dbReference type="EMBL" id="ADLO01000081">
    <property type="protein sequence ID" value="KGF54703.1"/>
    <property type="molecule type" value="Genomic_DNA"/>
</dbReference>
<evidence type="ECO:0000259" key="1">
    <source>
        <dbReference type="Pfam" id="PF07883"/>
    </source>
</evidence>
<keyword evidence="3" id="KW-1185">Reference proteome</keyword>
<gene>
    <name evidence="2" type="ORF">HMPREF9460_02587</name>
</gene>
<evidence type="ECO:0000313" key="2">
    <source>
        <dbReference type="EMBL" id="KGF54703.1"/>
    </source>
</evidence>
<dbReference type="InterPro" id="IPR014710">
    <property type="entry name" value="RmlC-like_jellyroll"/>
</dbReference>
<dbReference type="eggNOG" id="COG1917">
    <property type="taxonomic scope" value="Bacteria"/>
</dbReference>
<dbReference type="Pfam" id="PF07883">
    <property type="entry name" value="Cupin_2"/>
    <property type="match status" value="1"/>
</dbReference>
<reference evidence="2 3" key="1">
    <citation type="submission" date="2011-08" db="EMBL/GenBank/DDBJ databases">
        <title>The Genome Sequence of Clostridium orbiscindens 1_3_50AFAA.</title>
        <authorList>
            <consortium name="The Broad Institute Genome Sequencing Platform"/>
            <person name="Earl A."/>
            <person name="Ward D."/>
            <person name="Feldgarden M."/>
            <person name="Gevers D."/>
            <person name="Daigneault M."/>
            <person name="Strauss J."/>
            <person name="Allen-Vercoe E."/>
            <person name="Young S.K."/>
            <person name="Zeng Q."/>
            <person name="Gargeya S."/>
            <person name="Fitzgerald M."/>
            <person name="Haas B."/>
            <person name="Abouelleil A."/>
            <person name="Alvarado L."/>
            <person name="Arachchi H.M."/>
            <person name="Berlin A."/>
            <person name="Brown A."/>
            <person name="Chapman S.B."/>
            <person name="Chen Z."/>
            <person name="Dunbar C."/>
            <person name="Freedman E."/>
            <person name="Gearin G."/>
            <person name="Gellesch M."/>
            <person name="Goldberg J."/>
            <person name="Griggs A."/>
            <person name="Gujja S."/>
            <person name="Heiman D."/>
            <person name="Howarth C."/>
            <person name="Larson L."/>
            <person name="Lui A."/>
            <person name="MacDonald P.J.P."/>
            <person name="Montmayeur A."/>
            <person name="Murphy C."/>
            <person name="Neiman D."/>
            <person name="Pearson M."/>
            <person name="Priest M."/>
            <person name="Roberts A."/>
            <person name="Saif S."/>
            <person name="Shea T."/>
            <person name="Shenoy N."/>
            <person name="Sisk P."/>
            <person name="Stolte C."/>
            <person name="Sykes S."/>
            <person name="Wortman J."/>
            <person name="Nusbaum C."/>
            <person name="Birren B."/>
        </authorList>
    </citation>
    <scope>NUCLEOTIDE SEQUENCE [LARGE SCALE GENOMIC DNA]</scope>
    <source>
        <strain evidence="2 3">1_3_50AFAA</strain>
    </source>
</reference>
<comment type="caution">
    <text evidence="2">The sequence shown here is derived from an EMBL/GenBank/DDBJ whole genome shotgun (WGS) entry which is preliminary data.</text>
</comment>
<accession>A0A096B5M0</accession>
<name>A0A096B5M0_FLAPL</name>
<dbReference type="PATRIC" id="fig|742738.3.peg.2653"/>
<sequence>MKVVRLADAFEYPVTGHFDMRALRLHNKETSNTVDYTLGLSHFLPGGGTEYVETGVELIYFILEGEMTVRTKDETIVLKKYDSIHFNVGDGKEIRNETNLPASMLVIAGMPGRG</sequence>
<dbReference type="InterPro" id="IPR011051">
    <property type="entry name" value="RmlC_Cupin_sf"/>
</dbReference>
<dbReference type="CDD" id="cd20299">
    <property type="entry name" value="cupin_YP766765-like"/>
    <property type="match status" value="1"/>
</dbReference>
<dbReference type="Proteomes" id="UP000029585">
    <property type="component" value="Unassembled WGS sequence"/>
</dbReference>
<evidence type="ECO:0000313" key="3">
    <source>
        <dbReference type="Proteomes" id="UP000029585"/>
    </source>
</evidence>
<dbReference type="InterPro" id="IPR013096">
    <property type="entry name" value="Cupin_2"/>
</dbReference>
<dbReference type="RefSeq" id="WP_024723429.1">
    <property type="nucleotide sequence ID" value="NZ_KN174164.1"/>
</dbReference>
<dbReference type="HOGENOM" id="CLU_168167_0_0_9"/>
<feature type="domain" description="Cupin type-2" evidence="1">
    <location>
        <begin position="42"/>
        <end position="107"/>
    </location>
</feature>
<proteinExistence type="predicted"/>
<dbReference type="Gene3D" id="2.60.120.10">
    <property type="entry name" value="Jelly Rolls"/>
    <property type="match status" value="1"/>
</dbReference>
<dbReference type="SUPFAM" id="SSF51182">
    <property type="entry name" value="RmlC-like cupins"/>
    <property type="match status" value="1"/>
</dbReference>